<keyword evidence="4 5" id="KW-0574">Periplasm</keyword>
<evidence type="ECO:0000256" key="2">
    <source>
        <dbReference type="ARBA" id="ARBA00022448"/>
    </source>
</evidence>
<dbReference type="InterPro" id="IPR001188">
    <property type="entry name" value="Sperm_putr-bd"/>
</dbReference>
<sequence length="357" mass="40345">MGISVYFAAPFKTDEGMTLNIYNWYGMIPKDVIDKFEAETGISIRYDLYDNNEILEAKLFSGNSGYDVVFPSASPYVGRQIEAGVYQKLDKALLPNLKNMDPVIYEKMRLADPNLEFTVPFYWGTFGFAYVEEEILKRLPTAPVHSYQLLFDPEIVSKFADCGVTLLDESVDVYPAMLTYLGKDPGSNSQEDLEYAQHNLVKIRSFIKRFSSSRFVNELVGGESCLAQAWSGEAQLAQDRANEVGKNIHIRYVVPEEGGTLWIDAMAIPAGAPHPKNAHKFIDFLMDPKNSARISNAIKLAVANKAAIPYIEDKIKSDPTIYPKPAMMAKLKLDKPQNLTYDRHRTRLWTQFRLGKN</sequence>
<dbReference type="AlphaFoldDB" id="A0A077AUN8"/>
<keyword evidence="3" id="KW-0732">Signal</keyword>
<dbReference type="STRING" id="91604.ID47_09330"/>
<keyword evidence="7" id="KW-1185">Reference proteome</keyword>
<dbReference type="GO" id="GO:0019808">
    <property type="term" value="F:polyamine binding"/>
    <property type="evidence" value="ECO:0007669"/>
    <property type="project" value="InterPro"/>
</dbReference>
<evidence type="ECO:0000313" key="7">
    <source>
        <dbReference type="Proteomes" id="UP000028926"/>
    </source>
</evidence>
<dbReference type="EMBL" id="CP008941">
    <property type="protein sequence ID" value="AIK96892.1"/>
    <property type="molecule type" value="Genomic_DNA"/>
</dbReference>
<evidence type="ECO:0000256" key="5">
    <source>
        <dbReference type="PIRNR" id="PIRNR019574"/>
    </source>
</evidence>
<dbReference type="SUPFAM" id="SSF53850">
    <property type="entry name" value="Periplasmic binding protein-like II"/>
    <property type="match status" value="1"/>
</dbReference>
<evidence type="ECO:0000256" key="1">
    <source>
        <dbReference type="ARBA" id="ARBA00004418"/>
    </source>
</evidence>
<dbReference type="PANTHER" id="PTHR30222:SF12">
    <property type="entry name" value="NORSPERMIDINE SENSOR"/>
    <property type="match status" value="1"/>
</dbReference>
<dbReference type="Gene3D" id="3.40.190.10">
    <property type="entry name" value="Periplasmic binding protein-like II"/>
    <property type="match status" value="2"/>
</dbReference>
<reference evidence="6 7" key="1">
    <citation type="submission" date="2014-07" db="EMBL/GenBank/DDBJ databases">
        <title>Comparative genomic insights into amoeba endosymbionts belonging to the families of Holosporaceae and Candidatus Midichloriaceae within Rickettsiales.</title>
        <authorList>
            <person name="Wang Z."/>
            <person name="Wu M."/>
        </authorList>
    </citation>
    <scope>NUCLEOTIDE SEQUENCE [LARGE SCALE GENOMIC DNA]</scope>
    <source>
        <strain evidence="6">PRA3</strain>
    </source>
</reference>
<gene>
    <name evidence="6" type="ORF">ID47_09330</name>
</gene>
<comment type="subcellular location">
    <subcellularLocation>
        <location evidence="1 5">Periplasm</location>
    </subcellularLocation>
</comment>
<dbReference type="InterPro" id="IPR006059">
    <property type="entry name" value="SBP"/>
</dbReference>
<comment type="function">
    <text evidence="5">Required for the activity of the bacterial periplasmic transport system of putrescine.</text>
</comment>
<dbReference type="HOGENOM" id="CLU_026974_1_4_5"/>
<organism evidence="6 7">
    <name type="scientific">Candidatus Odyssella acanthamoebae</name>
    <dbReference type="NCBI Taxonomy" id="91604"/>
    <lineage>
        <taxon>Bacteria</taxon>
        <taxon>Pseudomonadati</taxon>
        <taxon>Pseudomonadota</taxon>
        <taxon>Alphaproteobacteria</taxon>
        <taxon>Holosporales</taxon>
        <taxon>Candidatus Paracaedibacteraceae</taxon>
        <taxon>Candidatus Odyssella</taxon>
    </lineage>
</organism>
<protein>
    <recommendedName>
        <fullName evidence="5">Putrescine-binding periplasmic protein</fullName>
    </recommendedName>
</protein>
<accession>A0A077AUN8</accession>
<dbReference type="Proteomes" id="UP000028926">
    <property type="component" value="Chromosome"/>
</dbReference>
<evidence type="ECO:0000256" key="3">
    <source>
        <dbReference type="ARBA" id="ARBA00022729"/>
    </source>
</evidence>
<dbReference type="eggNOG" id="COG0687">
    <property type="taxonomic scope" value="Bacteria"/>
</dbReference>
<name>A0A077AUN8_9PROT</name>
<proteinExistence type="inferred from homology"/>
<dbReference type="GO" id="GO:0015846">
    <property type="term" value="P:polyamine transport"/>
    <property type="evidence" value="ECO:0007669"/>
    <property type="project" value="InterPro"/>
</dbReference>
<dbReference type="PIRSF" id="PIRSF019574">
    <property type="entry name" value="Periplasmic_polyamine_BP"/>
    <property type="match status" value="1"/>
</dbReference>
<evidence type="ECO:0000313" key="6">
    <source>
        <dbReference type="EMBL" id="AIK96892.1"/>
    </source>
</evidence>
<evidence type="ECO:0000256" key="4">
    <source>
        <dbReference type="ARBA" id="ARBA00022764"/>
    </source>
</evidence>
<dbReference type="KEGG" id="paca:ID47_09330"/>
<dbReference type="Pfam" id="PF13416">
    <property type="entry name" value="SBP_bac_8"/>
    <property type="match status" value="1"/>
</dbReference>
<comment type="similarity">
    <text evidence="5">Belongs to the bacterial solute-binding protein PotD/PotF family.</text>
</comment>
<dbReference type="GO" id="GO:0042597">
    <property type="term" value="C:periplasmic space"/>
    <property type="evidence" value="ECO:0007669"/>
    <property type="project" value="UniProtKB-SubCell"/>
</dbReference>
<dbReference type="PANTHER" id="PTHR30222">
    <property type="entry name" value="SPERMIDINE/PUTRESCINE-BINDING PERIPLASMIC PROTEIN"/>
    <property type="match status" value="1"/>
</dbReference>
<keyword evidence="2 5" id="KW-0813">Transport</keyword>
<dbReference type="PRINTS" id="PR00909">
    <property type="entry name" value="SPERMDNBNDNG"/>
</dbReference>